<feature type="domain" description="RING-type" evidence="7">
    <location>
        <begin position="185"/>
        <end position="226"/>
    </location>
</feature>
<gene>
    <name evidence="8" type="ORF">Sradi_1801700</name>
</gene>
<evidence type="ECO:0000259" key="7">
    <source>
        <dbReference type="PROSITE" id="PS50089"/>
    </source>
</evidence>
<organism evidence="8">
    <name type="scientific">Sesamum radiatum</name>
    <name type="common">Black benniseed</name>
    <dbReference type="NCBI Taxonomy" id="300843"/>
    <lineage>
        <taxon>Eukaryota</taxon>
        <taxon>Viridiplantae</taxon>
        <taxon>Streptophyta</taxon>
        <taxon>Embryophyta</taxon>
        <taxon>Tracheophyta</taxon>
        <taxon>Spermatophyta</taxon>
        <taxon>Magnoliopsida</taxon>
        <taxon>eudicotyledons</taxon>
        <taxon>Gunneridae</taxon>
        <taxon>Pentapetalae</taxon>
        <taxon>asterids</taxon>
        <taxon>lamiids</taxon>
        <taxon>Lamiales</taxon>
        <taxon>Pedaliaceae</taxon>
        <taxon>Sesamum</taxon>
    </lineage>
</organism>
<dbReference type="InterPro" id="IPR001841">
    <property type="entry name" value="Znf_RING"/>
</dbReference>
<sequence>MQDPMTCWQALFVDTRQLEQKSFTSQDPALPASDELRLNFMFSCQSVYLECISVHDSPQPEVLRRLCPPSTQKLIRVNLQQLLTARRTIRRKLKYLPVGASVRRKLSEFAVKKAWDVVESTPVEHNTVYLHFRMLIIHMHVFDERHATNLTTQRSMEEHEGCWVPAVESSIESLESKRLTEAGTCSICLEDLVCGGEGVLMPCSHVFHGDCIKKWLRTSHYCPICRFEMPTS</sequence>
<comment type="catalytic activity">
    <reaction evidence="1">
        <text>S-ubiquitinyl-[E2 ubiquitin-conjugating enzyme]-L-cysteine + [acceptor protein]-L-lysine = [E2 ubiquitin-conjugating enzyme]-L-cysteine + N(6)-ubiquitinyl-[acceptor protein]-L-lysine.</text>
        <dbReference type="EC" id="2.3.2.27"/>
    </reaction>
</comment>
<protein>
    <recommendedName>
        <fullName evidence="2">RING-type E3 ubiquitin transferase</fullName>
        <ecNumber evidence="2">2.3.2.27</ecNumber>
    </recommendedName>
</protein>
<dbReference type="EC" id="2.3.2.27" evidence="2"/>
<dbReference type="AlphaFoldDB" id="A0AAW2TUL8"/>
<dbReference type="PANTHER" id="PTHR15710:SF77">
    <property type="entry name" value="RING-H2 FINGER PROTEIN ATL21B"/>
    <property type="match status" value="1"/>
</dbReference>
<keyword evidence="5" id="KW-0862">Zinc</keyword>
<reference evidence="8" key="1">
    <citation type="submission" date="2020-06" db="EMBL/GenBank/DDBJ databases">
        <authorList>
            <person name="Li T."/>
            <person name="Hu X."/>
            <person name="Zhang T."/>
            <person name="Song X."/>
            <person name="Zhang H."/>
            <person name="Dai N."/>
            <person name="Sheng W."/>
            <person name="Hou X."/>
            <person name="Wei L."/>
        </authorList>
    </citation>
    <scope>NUCLEOTIDE SEQUENCE</scope>
    <source>
        <strain evidence="8">G02</strain>
        <tissue evidence="8">Leaf</tissue>
    </source>
</reference>
<evidence type="ECO:0000313" key="8">
    <source>
        <dbReference type="EMBL" id="KAL0408673.1"/>
    </source>
</evidence>
<name>A0AAW2TUL8_SESRA</name>
<evidence type="ECO:0000256" key="3">
    <source>
        <dbReference type="ARBA" id="ARBA00022723"/>
    </source>
</evidence>
<evidence type="ECO:0000256" key="5">
    <source>
        <dbReference type="ARBA" id="ARBA00022833"/>
    </source>
</evidence>
<keyword evidence="3" id="KW-0479">Metal-binding</keyword>
<dbReference type="GO" id="GO:0061630">
    <property type="term" value="F:ubiquitin protein ligase activity"/>
    <property type="evidence" value="ECO:0007669"/>
    <property type="project" value="UniProtKB-EC"/>
</dbReference>
<dbReference type="SMART" id="SM00744">
    <property type="entry name" value="RINGv"/>
    <property type="match status" value="1"/>
</dbReference>
<keyword evidence="4 6" id="KW-0863">Zinc-finger</keyword>
<dbReference type="EMBL" id="JACGWJ010000007">
    <property type="protein sequence ID" value="KAL0408673.1"/>
    <property type="molecule type" value="Genomic_DNA"/>
</dbReference>
<dbReference type="PROSITE" id="PS50089">
    <property type="entry name" value="ZF_RING_2"/>
    <property type="match status" value="1"/>
</dbReference>
<dbReference type="InterPro" id="IPR013083">
    <property type="entry name" value="Znf_RING/FYVE/PHD"/>
</dbReference>
<comment type="caution">
    <text evidence="8">The sequence shown here is derived from an EMBL/GenBank/DDBJ whole genome shotgun (WGS) entry which is preliminary data.</text>
</comment>
<evidence type="ECO:0000256" key="2">
    <source>
        <dbReference type="ARBA" id="ARBA00012483"/>
    </source>
</evidence>
<dbReference type="Gene3D" id="3.30.40.10">
    <property type="entry name" value="Zinc/RING finger domain, C3HC4 (zinc finger)"/>
    <property type="match status" value="1"/>
</dbReference>
<evidence type="ECO:0000256" key="1">
    <source>
        <dbReference type="ARBA" id="ARBA00000900"/>
    </source>
</evidence>
<dbReference type="SMART" id="SM00184">
    <property type="entry name" value="RING"/>
    <property type="match status" value="1"/>
</dbReference>
<accession>A0AAW2TUL8</accession>
<evidence type="ECO:0000256" key="6">
    <source>
        <dbReference type="PROSITE-ProRule" id="PRU00175"/>
    </source>
</evidence>
<dbReference type="InterPro" id="IPR011016">
    <property type="entry name" value="Znf_RING-CH"/>
</dbReference>
<dbReference type="Pfam" id="PF13639">
    <property type="entry name" value="zf-RING_2"/>
    <property type="match status" value="1"/>
</dbReference>
<reference evidence="8" key="2">
    <citation type="journal article" date="2024" name="Plant">
        <title>Genomic evolution and insights into agronomic trait innovations of Sesamum species.</title>
        <authorList>
            <person name="Miao H."/>
            <person name="Wang L."/>
            <person name="Qu L."/>
            <person name="Liu H."/>
            <person name="Sun Y."/>
            <person name="Le M."/>
            <person name="Wang Q."/>
            <person name="Wei S."/>
            <person name="Zheng Y."/>
            <person name="Lin W."/>
            <person name="Duan Y."/>
            <person name="Cao H."/>
            <person name="Xiong S."/>
            <person name="Wang X."/>
            <person name="Wei L."/>
            <person name="Li C."/>
            <person name="Ma Q."/>
            <person name="Ju M."/>
            <person name="Zhao R."/>
            <person name="Li G."/>
            <person name="Mu C."/>
            <person name="Tian Q."/>
            <person name="Mei H."/>
            <person name="Zhang T."/>
            <person name="Gao T."/>
            <person name="Zhang H."/>
        </authorList>
    </citation>
    <scope>NUCLEOTIDE SEQUENCE</scope>
    <source>
        <strain evidence="8">G02</strain>
    </source>
</reference>
<dbReference type="GO" id="GO:0016567">
    <property type="term" value="P:protein ubiquitination"/>
    <property type="evidence" value="ECO:0007669"/>
    <property type="project" value="TreeGrafter"/>
</dbReference>
<dbReference type="GO" id="GO:0005737">
    <property type="term" value="C:cytoplasm"/>
    <property type="evidence" value="ECO:0007669"/>
    <property type="project" value="TreeGrafter"/>
</dbReference>
<dbReference type="GO" id="GO:0008270">
    <property type="term" value="F:zinc ion binding"/>
    <property type="evidence" value="ECO:0007669"/>
    <property type="project" value="UniProtKB-KW"/>
</dbReference>
<evidence type="ECO:0000256" key="4">
    <source>
        <dbReference type="ARBA" id="ARBA00022771"/>
    </source>
</evidence>
<dbReference type="SUPFAM" id="SSF57850">
    <property type="entry name" value="RING/U-box"/>
    <property type="match status" value="1"/>
</dbReference>
<dbReference type="PANTHER" id="PTHR15710">
    <property type="entry name" value="E3 UBIQUITIN-PROTEIN LIGASE PRAJA"/>
    <property type="match status" value="1"/>
</dbReference>
<proteinExistence type="predicted"/>